<reference evidence="3" key="1">
    <citation type="submission" date="2016-11" db="EMBL/GenBank/DDBJ databases">
        <title>Dehalogenimonas formicexedens sp. nov., a chlorinated alkane respiring bacterium isolated from contaminated groundwater.</title>
        <authorList>
            <person name="Key T.A."/>
            <person name="Bowman K.S."/>
            <person name="Lee I."/>
            <person name="Chun J."/>
            <person name="Albuquerque L."/>
            <person name="da Costa M.S."/>
            <person name="Rainey F.A."/>
            <person name="Moe W.M."/>
        </authorList>
    </citation>
    <scope>NUCLEOTIDE SEQUENCE [LARGE SCALE GENOMIC DNA]</scope>
    <source>
        <strain evidence="3">NSZ-14</strain>
    </source>
</reference>
<dbReference type="InterPro" id="IPR011033">
    <property type="entry name" value="PRC_barrel-like_sf"/>
</dbReference>
<organism evidence="2 3">
    <name type="scientific">Dehalogenimonas formicexedens</name>
    <dbReference type="NCBI Taxonomy" id="1839801"/>
    <lineage>
        <taxon>Bacteria</taxon>
        <taxon>Bacillati</taxon>
        <taxon>Chloroflexota</taxon>
        <taxon>Dehalococcoidia</taxon>
        <taxon>Dehalococcoidales</taxon>
        <taxon>Dehalococcoidaceae</taxon>
        <taxon>Dehalogenimonas</taxon>
    </lineage>
</organism>
<dbReference type="AlphaFoldDB" id="A0A1P8F981"/>
<evidence type="ECO:0000313" key="3">
    <source>
        <dbReference type="Proteomes" id="UP000185934"/>
    </source>
</evidence>
<proteinExistence type="predicted"/>
<dbReference type="Gene3D" id="2.30.30.240">
    <property type="entry name" value="PRC-barrel domain"/>
    <property type="match status" value="1"/>
</dbReference>
<name>A0A1P8F981_9CHLR</name>
<dbReference type="OrthoDB" id="286778at2"/>
<protein>
    <submittedName>
        <fullName evidence="2">Sporulation protein YlmC, PRC-barrel domain family</fullName>
    </submittedName>
</protein>
<keyword evidence="3" id="KW-1185">Reference proteome</keyword>
<gene>
    <name evidence="2" type="ORF">Dform_01704</name>
</gene>
<dbReference type="KEGG" id="dfo:Dform_01704"/>
<evidence type="ECO:0000259" key="1">
    <source>
        <dbReference type="Pfam" id="PF05239"/>
    </source>
</evidence>
<dbReference type="EMBL" id="CP018258">
    <property type="protein sequence ID" value="APV45024.1"/>
    <property type="molecule type" value="Genomic_DNA"/>
</dbReference>
<dbReference type="PANTHER" id="PTHR36505:SF1">
    <property type="entry name" value="BLR1072 PROTEIN"/>
    <property type="match status" value="1"/>
</dbReference>
<dbReference type="Proteomes" id="UP000185934">
    <property type="component" value="Chromosome"/>
</dbReference>
<dbReference type="Pfam" id="PF05239">
    <property type="entry name" value="PRC"/>
    <property type="match status" value="1"/>
</dbReference>
<dbReference type="PANTHER" id="PTHR36505">
    <property type="entry name" value="BLR1072 PROTEIN"/>
    <property type="match status" value="1"/>
</dbReference>
<evidence type="ECO:0000313" key="2">
    <source>
        <dbReference type="EMBL" id="APV45024.1"/>
    </source>
</evidence>
<feature type="domain" description="PRC-barrel" evidence="1">
    <location>
        <begin position="3"/>
        <end position="63"/>
    </location>
</feature>
<dbReference type="InterPro" id="IPR027275">
    <property type="entry name" value="PRC-brl_dom"/>
</dbReference>
<dbReference type="SUPFAM" id="SSF50346">
    <property type="entry name" value="PRC-barrel domain"/>
    <property type="match status" value="1"/>
</dbReference>
<dbReference type="RefSeq" id="WP_076004623.1">
    <property type="nucleotide sequence ID" value="NZ_CP018258.1"/>
</dbReference>
<sequence length="132" mass="14861">MEMNLIPARRLTDFDITNDKNEDLGQVQDFMIDAASGRIMYAVVAFGGTLGFTDKWLGIPWEALCWSPEQHKFIGNFSRQTLETAPGIDKAKWPDHYMESDAGWMSNLYANFSCKPFLMVPPPNAVAVSPQK</sequence>
<accession>A0A1P8F981</accession>